<dbReference type="Proteomes" id="UP000632886">
    <property type="component" value="Unassembled WGS sequence"/>
</dbReference>
<feature type="non-terminal residue" evidence="1">
    <location>
        <position position="105"/>
    </location>
</feature>
<reference evidence="1 2" key="1">
    <citation type="submission" date="2020-02" db="EMBL/GenBank/DDBJ databases">
        <title>Bird 10,000 Genomes (B10K) Project - Family phase.</title>
        <authorList>
            <person name="Zhang G."/>
        </authorList>
    </citation>
    <scope>NUCLEOTIDE SEQUENCE [LARGE SCALE GENOMIC DNA]</scope>
    <source>
        <strain evidence="1">B10K-DU-017-21</strain>
    </source>
</reference>
<gene>
    <name evidence="1" type="primary">Togaram2_1</name>
    <name evidence="1" type="ORF">CENBEN_R11643</name>
</gene>
<dbReference type="AlphaFoldDB" id="A0A852LX80"/>
<accession>A0A852LX80</accession>
<feature type="non-terminal residue" evidence="1">
    <location>
        <position position="1"/>
    </location>
</feature>
<proteinExistence type="predicted"/>
<name>A0A852LX80_9AVES</name>
<sequence>ESEGLLKALRELLTAKEFKSRMEGVQLLREHCENNPLFISTNVVQIFNSFAPRLQDCHKKVCQQALKALAFMIPILKGALHPVLDHVVTAATESLNTKHSGIYVA</sequence>
<comment type="caution">
    <text evidence="1">The sequence shown here is derived from an EMBL/GenBank/DDBJ whole genome shotgun (WGS) entry which is preliminary data.</text>
</comment>
<dbReference type="EMBL" id="WBNK01000348">
    <property type="protein sequence ID" value="NXX92517.1"/>
    <property type="molecule type" value="Genomic_DNA"/>
</dbReference>
<dbReference type="Gene3D" id="1.25.10.10">
    <property type="entry name" value="Leucine-rich Repeat Variant"/>
    <property type="match status" value="1"/>
</dbReference>
<protein>
    <submittedName>
        <fullName evidence="1">TGRM2 protein</fullName>
    </submittedName>
</protein>
<dbReference type="InterPro" id="IPR011989">
    <property type="entry name" value="ARM-like"/>
</dbReference>
<organism evidence="1 2">
    <name type="scientific">Centropus bengalensis</name>
    <name type="common">lesser coucal</name>
    <dbReference type="NCBI Taxonomy" id="1463675"/>
    <lineage>
        <taxon>Eukaryota</taxon>
        <taxon>Metazoa</taxon>
        <taxon>Chordata</taxon>
        <taxon>Craniata</taxon>
        <taxon>Vertebrata</taxon>
        <taxon>Euteleostomi</taxon>
        <taxon>Archelosauria</taxon>
        <taxon>Archosauria</taxon>
        <taxon>Dinosauria</taxon>
        <taxon>Saurischia</taxon>
        <taxon>Theropoda</taxon>
        <taxon>Coelurosauria</taxon>
        <taxon>Aves</taxon>
        <taxon>Neognathae</taxon>
        <taxon>Neoaves</taxon>
        <taxon>Otidimorphae</taxon>
        <taxon>Cuculiformes</taxon>
        <taxon>Centropidae</taxon>
        <taxon>Centropus</taxon>
    </lineage>
</organism>
<evidence type="ECO:0000313" key="1">
    <source>
        <dbReference type="EMBL" id="NXX92517.1"/>
    </source>
</evidence>
<dbReference type="InterPro" id="IPR016024">
    <property type="entry name" value="ARM-type_fold"/>
</dbReference>
<keyword evidence="2" id="KW-1185">Reference proteome</keyword>
<dbReference type="SUPFAM" id="SSF48371">
    <property type="entry name" value="ARM repeat"/>
    <property type="match status" value="1"/>
</dbReference>
<evidence type="ECO:0000313" key="2">
    <source>
        <dbReference type="Proteomes" id="UP000632886"/>
    </source>
</evidence>